<name>A0A4Y2D0U7_ARAVE</name>
<comment type="caution">
    <text evidence="1">The sequence shown here is derived from an EMBL/GenBank/DDBJ whole genome shotgun (WGS) entry which is preliminary data.</text>
</comment>
<evidence type="ECO:0000313" key="1">
    <source>
        <dbReference type="EMBL" id="GBM10283.1"/>
    </source>
</evidence>
<sequence length="102" mass="11815">MKLYNKFHASNQLRFSVIVITSTWIDTDTVTFAGFSSTFDRNLHFLCKDHVPNFLLLSVYHTDRTPPYVPVPEAITATEPVEWTWDNITRTAYCGVFPWTRG</sequence>
<organism evidence="1 2">
    <name type="scientific">Araneus ventricosus</name>
    <name type="common">Orbweaver spider</name>
    <name type="synonym">Epeira ventricosa</name>
    <dbReference type="NCBI Taxonomy" id="182803"/>
    <lineage>
        <taxon>Eukaryota</taxon>
        <taxon>Metazoa</taxon>
        <taxon>Ecdysozoa</taxon>
        <taxon>Arthropoda</taxon>
        <taxon>Chelicerata</taxon>
        <taxon>Arachnida</taxon>
        <taxon>Araneae</taxon>
        <taxon>Araneomorphae</taxon>
        <taxon>Entelegynae</taxon>
        <taxon>Araneoidea</taxon>
        <taxon>Araneidae</taxon>
        <taxon>Araneus</taxon>
    </lineage>
</organism>
<evidence type="ECO:0000313" key="2">
    <source>
        <dbReference type="Proteomes" id="UP000499080"/>
    </source>
</evidence>
<dbReference type="EMBL" id="BGPR01000283">
    <property type="protein sequence ID" value="GBM10283.1"/>
    <property type="molecule type" value="Genomic_DNA"/>
</dbReference>
<protein>
    <submittedName>
        <fullName evidence="1">Uncharacterized protein</fullName>
    </submittedName>
</protein>
<accession>A0A4Y2D0U7</accession>
<gene>
    <name evidence="1" type="ORF">AVEN_50002_1</name>
</gene>
<keyword evidence="2" id="KW-1185">Reference proteome</keyword>
<reference evidence="1 2" key="1">
    <citation type="journal article" date="2019" name="Sci. Rep.">
        <title>Orb-weaving spider Araneus ventricosus genome elucidates the spidroin gene catalogue.</title>
        <authorList>
            <person name="Kono N."/>
            <person name="Nakamura H."/>
            <person name="Ohtoshi R."/>
            <person name="Moran D.A.P."/>
            <person name="Shinohara A."/>
            <person name="Yoshida Y."/>
            <person name="Fujiwara M."/>
            <person name="Mori M."/>
            <person name="Tomita M."/>
            <person name="Arakawa K."/>
        </authorList>
    </citation>
    <scope>NUCLEOTIDE SEQUENCE [LARGE SCALE GENOMIC DNA]</scope>
</reference>
<dbReference type="AlphaFoldDB" id="A0A4Y2D0U7"/>
<dbReference type="Proteomes" id="UP000499080">
    <property type="component" value="Unassembled WGS sequence"/>
</dbReference>
<proteinExistence type="predicted"/>